<dbReference type="InterPro" id="IPR011990">
    <property type="entry name" value="TPR-like_helical_dom_sf"/>
</dbReference>
<organism evidence="3 4">
    <name type="scientific">Deinococcus cavernae</name>
    <dbReference type="NCBI Taxonomy" id="2320857"/>
    <lineage>
        <taxon>Bacteria</taxon>
        <taxon>Thermotogati</taxon>
        <taxon>Deinococcota</taxon>
        <taxon>Deinococci</taxon>
        <taxon>Deinococcales</taxon>
        <taxon>Deinococcaceae</taxon>
        <taxon>Deinococcus</taxon>
    </lineage>
</organism>
<feature type="compositionally biased region" description="Basic and acidic residues" evidence="1">
    <location>
        <begin position="359"/>
        <end position="378"/>
    </location>
</feature>
<feature type="compositionally biased region" description="Low complexity" evidence="1">
    <location>
        <begin position="382"/>
        <end position="412"/>
    </location>
</feature>
<protein>
    <recommendedName>
        <fullName evidence="5">Tetratricopeptide repeat protein</fullName>
    </recommendedName>
</protein>
<evidence type="ECO:0000313" key="4">
    <source>
        <dbReference type="Proteomes" id="UP000286287"/>
    </source>
</evidence>
<dbReference type="AlphaFoldDB" id="A0A418V9W2"/>
<feature type="transmembrane region" description="Helical" evidence="2">
    <location>
        <begin position="238"/>
        <end position="260"/>
    </location>
</feature>
<accession>A0A418V9W2</accession>
<sequence>MSAMWRTLLILTVFLTGGVDARLSATPPGSLQIPPIQGQLIRVQQELLTPDEVIALMNSGKLDRAERAARAAMQAHPESARSRLLLARVLARQGDLMQARAMLAQARALPQWKQQNLGVPYPTPDELDRLVRSDPARSLDVLADVLLALGDDPKAYFLQARAYGELGQWQKGRAALERARALNPGLDFASPSVLAALDQALADELPVEKPDTSLSDVKFGDDGNPVMVQETPWWQRAWVWWTVGILSALAGWFTVSFTRWKKQREVDMRRTISPMNLQLAQEIQATEQQLFMREDAEARRKLGRLRNLQGQVGAWLADPLSFDPPRIQVQFDRLWNASLSDASYAAYAYQQEEAERVAREAAEEARKAAEEKARRDAMPARSESSFSSRDSGSSWSNGSSSSSTDNSGGSSW</sequence>
<reference evidence="3 4" key="1">
    <citation type="submission" date="2018-09" db="EMBL/GenBank/DDBJ databases">
        <authorList>
            <person name="Zhu H."/>
        </authorList>
    </citation>
    <scope>NUCLEOTIDE SEQUENCE [LARGE SCALE GENOMIC DNA]</scope>
    <source>
        <strain evidence="3 4">K2S05-167</strain>
    </source>
</reference>
<keyword evidence="2" id="KW-0472">Membrane</keyword>
<keyword evidence="2" id="KW-1133">Transmembrane helix</keyword>
<evidence type="ECO:0000256" key="2">
    <source>
        <dbReference type="SAM" id="Phobius"/>
    </source>
</evidence>
<evidence type="ECO:0000256" key="1">
    <source>
        <dbReference type="SAM" id="MobiDB-lite"/>
    </source>
</evidence>
<evidence type="ECO:0000313" key="3">
    <source>
        <dbReference type="EMBL" id="RJF72842.1"/>
    </source>
</evidence>
<name>A0A418V9W2_9DEIO</name>
<dbReference type="Proteomes" id="UP000286287">
    <property type="component" value="Unassembled WGS sequence"/>
</dbReference>
<keyword evidence="4" id="KW-1185">Reference proteome</keyword>
<evidence type="ECO:0008006" key="5">
    <source>
        <dbReference type="Google" id="ProtNLM"/>
    </source>
</evidence>
<dbReference type="Gene3D" id="1.25.40.10">
    <property type="entry name" value="Tetratricopeptide repeat domain"/>
    <property type="match status" value="2"/>
</dbReference>
<proteinExistence type="predicted"/>
<dbReference type="SUPFAM" id="SSF48452">
    <property type="entry name" value="TPR-like"/>
    <property type="match status" value="1"/>
</dbReference>
<dbReference type="EMBL" id="QYUJ01000014">
    <property type="protein sequence ID" value="RJF72842.1"/>
    <property type="molecule type" value="Genomic_DNA"/>
</dbReference>
<dbReference type="Pfam" id="PF14559">
    <property type="entry name" value="TPR_19"/>
    <property type="match status" value="1"/>
</dbReference>
<feature type="region of interest" description="Disordered" evidence="1">
    <location>
        <begin position="359"/>
        <end position="412"/>
    </location>
</feature>
<gene>
    <name evidence="3" type="ORF">D3875_16120</name>
</gene>
<comment type="caution">
    <text evidence="3">The sequence shown here is derived from an EMBL/GenBank/DDBJ whole genome shotgun (WGS) entry which is preliminary data.</text>
</comment>
<keyword evidence="2" id="KW-0812">Transmembrane</keyword>